<dbReference type="EMBL" id="CP019633">
    <property type="protein sequence ID" value="AQQ09933.1"/>
    <property type="molecule type" value="Genomic_DNA"/>
</dbReference>
<dbReference type="InterPro" id="IPR000983">
    <property type="entry name" value="Bac_GSPG_pilin"/>
</dbReference>
<reference evidence="4" key="1">
    <citation type="submission" date="2017-02" db="EMBL/GenBank/DDBJ databases">
        <title>Comparative genomics and description of representatives of a novel lineage of planctomycetes thriving in anoxic sediments.</title>
        <authorList>
            <person name="Spring S."/>
            <person name="Bunk B."/>
            <person name="Sproer C."/>
            <person name="Klenk H.-P."/>
        </authorList>
    </citation>
    <scope>NUCLEOTIDE SEQUENCE [LARGE SCALE GENOMIC DNA]</scope>
    <source>
        <strain evidence="4">L21-RPul-D3</strain>
    </source>
</reference>
<organism evidence="3 4">
    <name type="scientific">Sedimentisphaera cyanobacteriorum</name>
    <dbReference type="NCBI Taxonomy" id="1940790"/>
    <lineage>
        <taxon>Bacteria</taxon>
        <taxon>Pseudomonadati</taxon>
        <taxon>Planctomycetota</taxon>
        <taxon>Phycisphaerae</taxon>
        <taxon>Sedimentisphaerales</taxon>
        <taxon>Sedimentisphaeraceae</taxon>
        <taxon>Sedimentisphaera</taxon>
    </lineage>
</organism>
<name>A0A1Q2HRT0_9BACT</name>
<feature type="transmembrane region" description="Helical" evidence="2">
    <location>
        <begin position="6"/>
        <end position="29"/>
    </location>
</feature>
<keyword evidence="2" id="KW-0812">Transmembrane</keyword>
<dbReference type="SUPFAM" id="SSF54523">
    <property type="entry name" value="Pili subunits"/>
    <property type="match status" value="1"/>
</dbReference>
<evidence type="ECO:0000256" key="2">
    <source>
        <dbReference type="SAM" id="Phobius"/>
    </source>
</evidence>
<dbReference type="InterPro" id="IPR012902">
    <property type="entry name" value="N_methyl_site"/>
</dbReference>
<dbReference type="STRING" id="1940790.L21SP3_01754"/>
<dbReference type="AlphaFoldDB" id="A0A1Q2HRT0"/>
<dbReference type="PANTHER" id="PTHR30093">
    <property type="entry name" value="GENERAL SECRETION PATHWAY PROTEIN G"/>
    <property type="match status" value="1"/>
</dbReference>
<dbReference type="RefSeq" id="WP_077540698.1">
    <property type="nucleotide sequence ID" value="NZ_CP019633.1"/>
</dbReference>
<proteinExistence type="predicted"/>
<dbReference type="PROSITE" id="PS00409">
    <property type="entry name" value="PROKAR_NTER_METHYL"/>
    <property type="match status" value="1"/>
</dbReference>
<dbReference type="GO" id="GO:0015628">
    <property type="term" value="P:protein secretion by the type II secretion system"/>
    <property type="evidence" value="ECO:0007669"/>
    <property type="project" value="InterPro"/>
</dbReference>
<sequence>MKRKGFTLIELLVVIAIIAMLMAILMPALGRVRRMAQQLVCGTNLSGLGKACVLYANDNDEDYPIAGGKGDNSWTSQGFMTDWNQVDKNWTDDDEVTVSASLYLLIREADVSPKQFVCPSSNQFEFTGEKMDEGAGSNIVELTDIWDFGDGDGNLSANNTESPRNCCSYAYHYPYQDAANFSYPLTASSKSGKAVLADRSPWYDNNLEDSSSPDNDNYITMIDQLNLGQNPQDDDWSSITKWKREINNSNAHQREGQNVLFADGHTAFEKRPDVGIQNDNIYCAFDGGSADEWDAVGRRIGADWSNKRLSPGENNIRVKSEEDNVLVNDIKEL</sequence>
<keyword evidence="2" id="KW-1133">Transmembrane helix</keyword>
<evidence type="ECO:0000256" key="1">
    <source>
        <dbReference type="ARBA" id="ARBA00022481"/>
    </source>
</evidence>
<dbReference type="NCBIfam" id="TIGR02532">
    <property type="entry name" value="IV_pilin_GFxxxE"/>
    <property type="match status" value="1"/>
</dbReference>
<dbReference type="KEGG" id="pbu:L21SP3_01754"/>
<dbReference type="Gene3D" id="3.30.700.10">
    <property type="entry name" value="Glycoprotein, Type 4 Pilin"/>
    <property type="match status" value="1"/>
</dbReference>
<gene>
    <name evidence="3" type="ORF">L21SP3_01754</name>
</gene>
<dbReference type="OrthoDB" id="268217at2"/>
<dbReference type="Pfam" id="PF07963">
    <property type="entry name" value="N_methyl"/>
    <property type="match status" value="1"/>
</dbReference>
<dbReference type="GO" id="GO:0015627">
    <property type="term" value="C:type II protein secretion system complex"/>
    <property type="evidence" value="ECO:0007669"/>
    <property type="project" value="InterPro"/>
</dbReference>
<evidence type="ECO:0000313" key="3">
    <source>
        <dbReference type="EMBL" id="AQQ09933.1"/>
    </source>
</evidence>
<keyword evidence="4" id="KW-1185">Reference proteome</keyword>
<keyword evidence="1" id="KW-0488">Methylation</keyword>
<accession>A0A1Q2HRT0</accession>
<keyword evidence="2" id="KW-0472">Membrane</keyword>
<protein>
    <submittedName>
        <fullName evidence="3">Putative major pilin subunit</fullName>
    </submittedName>
</protein>
<evidence type="ECO:0000313" key="4">
    <source>
        <dbReference type="Proteomes" id="UP000188273"/>
    </source>
</evidence>
<dbReference type="Proteomes" id="UP000188273">
    <property type="component" value="Chromosome"/>
</dbReference>
<dbReference type="InterPro" id="IPR045584">
    <property type="entry name" value="Pilin-like"/>
</dbReference>
<dbReference type="PRINTS" id="PR00813">
    <property type="entry name" value="BCTERIALGSPG"/>
</dbReference>